<keyword evidence="2" id="KW-0472">Membrane</keyword>
<feature type="region of interest" description="Disordered" evidence="1">
    <location>
        <begin position="319"/>
        <end position="339"/>
    </location>
</feature>
<dbReference type="Proteomes" id="UP000800235">
    <property type="component" value="Unassembled WGS sequence"/>
</dbReference>
<dbReference type="EMBL" id="MU007146">
    <property type="protein sequence ID" value="KAF2416995.1"/>
    <property type="molecule type" value="Genomic_DNA"/>
</dbReference>
<evidence type="ECO:0000256" key="1">
    <source>
        <dbReference type="SAM" id="MobiDB-lite"/>
    </source>
</evidence>
<proteinExistence type="predicted"/>
<evidence type="ECO:0000313" key="3">
    <source>
        <dbReference type="EMBL" id="KAF2416995.1"/>
    </source>
</evidence>
<feature type="transmembrane region" description="Helical" evidence="2">
    <location>
        <begin position="148"/>
        <end position="170"/>
    </location>
</feature>
<gene>
    <name evidence="3" type="ORF">EJ08DRAFT_654627</name>
</gene>
<keyword evidence="2" id="KW-1133">Transmembrane helix</keyword>
<dbReference type="PANTHER" id="PTHR42069">
    <property type="entry name" value="HYPHAL ANASTAMOSIS-8 PROTEIN"/>
    <property type="match status" value="1"/>
</dbReference>
<feature type="transmembrane region" description="Helical" evidence="2">
    <location>
        <begin position="182"/>
        <end position="204"/>
    </location>
</feature>
<organism evidence="3 4">
    <name type="scientific">Tothia fuscella</name>
    <dbReference type="NCBI Taxonomy" id="1048955"/>
    <lineage>
        <taxon>Eukaryota</taxon>
        <taxon>Fungi</taxon>
        <taxon>Dikarya</taxon>
        <taxon>Ascomycota</taxon>
        <taxon>Pezizomycotina</taxon>
        <taxon>Dothideomycetes</taxon>
        <taxon>Pleosporomycetidae</taxon>
        <taxon>Venturiales</taxon>
        <taxon>Cylindrosympodiaceae</taxon>
        <taxon>Tothia</taxon>
    </lineage>
</organism>
<reference evidence="3" key="1">
    <citation type="journal article" date="2020" name="Stud. Mycol.">
        <title>101 Dothideomycetes genomes: a test case for predicting lifestyles and emergence of pathogens.</title>
        <authorList>
            <person name="Haridas S."/>
            <person name="Albert R."/>
            <person name="Binder M."/>
            <person name="Bloem J."/>
            <person name="Labutti K."/>
            <person name="Salamov A."/>
            <person name="Andreopoulos B."/>
            <person name="Baker S."/>
            <person name="Barry K."/>
            <person name="Bills G."/>
            <person name="Bluhm B."/>
            <person name="Cannon C."/>
            <person name="Castanera R."/>
            <person name="Culley D."/>
            <person name="Daum C."/>
            <person name="Ezra D."/>
            <person name="Gonzalez J."/>
            <person name="Henrissat B."/>
            <person name="Kuo A."/>
            <person name="Liang C."/>
            <person name="Lipzen A."/>
            <person name="Lutzoni F."/>
            <person name="Magnuson J."/>
            <person name="Mondo S."/>
            <person name="Nolan M."/>
            <person name="Ohm R."/>
            <person name="Pangilinan J."/>
            <person name="Park H.-J."/>
            <person name="Ramirez L."/>
            <person name="Alfaro M."/>
            <person name="Sun H."/>
            <person name="Tritt A."/>
            <person name="Yoshinaga Y."/>
            <person name="Zwiers L.-H."/>
            <person name="Turgeon B."/>
            <person name="Goodwin S."/>
            <person name="Spatafora J."/>
            <person name="Crous P."/>
            <person name="Grigoriev I."/>
        </authorList>
    </citation>
    <scope>NUCLEOTIDE SEQUENCE</scope>
    <source>
        <strain evidence="3">CBS 130266</strain>
    </source>
</reference>
<evidence type="ECO:0000313" key="4">
    <source>
        <dbReference type="Proteomes" id="UP000800235"/>
    </source>
</evidence>
<accession>A0A9P4NE91</accession>
<dbReference type="OrthoDB" id="5371583at2759"/>
<name>A0A9P4NE91_9PEZI</name>
<keyword evidence="2" id="KW-0812">Transmembrane</keyword>
<feature type="transmembrane region" description="Helical" evidence="2">
    <location>
        <begin position="248"/>
        <end position="270"/>
    </location>
</feature>
<dbReference type="AlphaFoldDB" id="A0A9P4NE91"/>
<feature type="transmembrane region" description="Helical" evidence="2">
    <location>
        <begin position="108"/>
        <end position="128"/>
    </location>
</feature>
<evidence type="ECO:0000256" key="2">
    <source>
        <dbReference type="SAM" id="Phobius"/>
    </source>
</evidence>
<feature type="compositionally biased region" description="Polar residues" evidence="1">
    <location>
        <begin position="21"/>
        <end position="37"/>
    </location>
</feature>
<comment type="caution">
    <text evidence="3">The sequence shown here is derived from an EMBL/GenBank/DDBJ whole genome shotgun (WGS) entry which is preliminary data.</text>
</comment>
<dbReference type="PANTHER" id="PTHR42069:SF1">
    <property type="entry name" value="MARVEL DOMAIN-CONTAINING PROTEIN"/>
    <property type="match status" value="1"/>
</dbReference>
<feature type="compositionally biased region" description="Acidic residues" evidence="1">
    <location>
        <begin position="319"/>
        <end position="328"/>
    </location>
</feature>
<sequence>MEGQHYPLETFTEYRKEPQQLGLQPTSPDNTQLNTPHSKQIDTSVVKAAFAFHNNVDVARQKRESQFTVTAASVPPTPAPDGHVEQEIRAHEARHMFRIRIARGIQHLITSALSLMIAIFQGSTYNIFQQTKDVDGAWPIHADVFPTLMLFSVAVVALVFDACAIIAYAFPRTKIGQKAFKVALGAHKIITTLKGVSYFLTVLVCREGFSQGKASGQNNDLWGWSCSAMGDKMSHVNQAPTICATNTVAWIMGIANVAIEVLGVGIDFFVKRDARKKKEGTFGAGWQTQTDPYSDQKPLFMSGAKGGKYQQISEDPLEQLDGYGDEIDGGLNESKQEQK</sequence>
<feature type="region of interest" description="Disordered" evidence="1">
    <location>
        <begin position="15"/>
        <end position="37"/>
    </location>
</feature>
<keyword evidence="4" id="KW-1185">Reference proteome</keyword>
<protein>
    <submittedName>
        <fullName evidence="3">Uncharacterized protein</fullName>
    </submittedName>
</protein>